<feature type="domain" description="Elongation factor P C-terminal" evidence="2">
    <location>
        <begin position="130"/>
        <end position="185"/>
    </location>
</feature>
<gene>
    <name evidence="3" type="ORF">A3C20_00445</name>
</gene>
<dbReference type="GO" id="GO:0043043">
    <property type="term" value="P:peptide biosynthetic process"/>
    <property type="evidence" value="ECO:0007669"/>
    <property type="project" value="InterPro"/>
</dbReference>
<name>A0A1F6E593_9BACT</name>
<dbReference type="SUPFAM" id="SSF50104">
    <property type="entry name" value="Translation proteins SH3-like domain"/>
    <property type="match status" value="1"/>
</dbReference>
<dbReference type="Gene3D" id="2.40.50.140">
    <property type="entry name" value="Nucleic acid-binding proteins"/>
    <property type="match status" value="2"/>
</dbReference>
<reference evidence="3 4" key="1">
    <citation type="journal article" date="2016" name="Nat. Commun.">
        <title>Thousands of microbial genomes shed light on interconnected biogeochemical processes in an aquifer system.</title>
        <authorList>
            <person name="Anantharaman K."/>
            <person name="Brown C.T."/>
            <person name="Hug L.A."/>
            <person name="Sharon I."/>
            <person name="Castelle C.J."/>
            <person name="Probst A.J."/>
            <person name="Thomas B.C."/>
            <person name="Singh A."/>
            <person name="Wilkins M.J."/>
            <person name="Karaoz U."/>
            <person name="Brodie E.L."/>
            <person name="Williams K.H."/>
            <person name="Hubbard S.S."/>
            <person name="Banfield J.F."/>
        </authorList>
    </citation>
    <scope>NUCLEOTIDE SEQUENCE [LARGE SCALE GENOMIC DNA]</scope>
</reference>
<dbReference type="InterPro" id="IPR012340">
    <property type="entry name" value="NA-bd_OB-fold"/>
</dbReference>
<dbReference type="PANTHER" id="PTHR30053:SF12">
    <property type="entry name" value="ELONGATION FACTOR P (EF-P) FAMILY PROTEIN"/>
    <property type="match status" value="1"/>
</dbReference>
<dbReference type="Pfam" id="PF09285">
    <property type="entry name" value="Elong-fact-P_C"/>
    <property type="match status" value="1"/>
</dbReference>
<protein>
    <recommendedName>
        <fullName evidence="2">Elongation factor P C-terminal domain-containing protein</fullName>
    </recommendedName>
</protein>
<comment type="caution">
    <text evidence="3">The sequence shown here is derived from an EMBL/GenBank/DDBJ whole genome shotgun (WGS) entry which is preliminary data.</text>
</comment>
<dbReference type="EMBL" id="MFLL01000027">
    <property type="protein sequence ID" value="OGG68826.1"/>
    <property type="molecule type" value="Genomic_DNA"/>
</dbReference>
<dbReference type="GO" id="GO:0005829">
    <property type="term" value="C:cytosol"/>
    <property type="evidence" value="ECO:0007669"/>
    <property type="project" value="UniProtKB-ARBA"/>
</dbReference>
<dbReference type="CDD" id="cd05794">
    <property type="entry name" value="S1_EF-P_repeat_2"/>
    <property type="match status" value="1"/>
</dbReference>
<dbReference type="SUPFAM" id="SSF50249">
    <property type="entry name" value="Nucleic acid-binding proteins"/>
    <property type="match status" value="1"/>
</dbReference>
<dbReference type="InterPro" id="IPR013852">
    <property type="entry name" value="Transl_elong_P/YeiP_CS"/>
</dbReference>
<evidence type="ECO:0000313" key="4">
    <source>
        <dbReference type="Proteomes" id="UP000176914"/>
    </source>
</evidence>
<dbReference type="FunFam" id="2.40.50.140:FF:000004">
    <property type="entry name" value="Elongation factor P"/>
    <property type="match status" value="1"/>
</dbReference>
<dbReference type="InterPro" id="IPR015365">
    <property type="entry name" value="Elong-fact-P_C"/>
</dbReference>
<dbReference type="PIRSF" id="PIRSF005901">
    <property type="entry name" value="EF-P"/>
    <property type="match status" value="1"/>
</dbReference>
<dbReference type="InterPro" id="IPR013185">
    <property type="entry name" value="Transl_elong_KOW-like"/>
</dbReference>
<dbReference type="InterPro" id="IPR008991">
    <property type="entry name" value="Translation_prot_SH3-like_sf"/>
</dbReference>
<dbReference type="Pfam" id="PF08207">
    <property type="entry name" value="EFP_N"/>
    <property type="match status" value="1"/>
</dbReference>
<dbReference type="AlphaFoldDB" id="A0A1F6E593"/>
<dbReference type="InterPro" id="IPR020599">
    <property type="entry name" value="Transl_elong_fac_P/YeiP"/>
</dbReference>
<comment type="similarity">
    <text evidence="1">Belongs to the elongation factor P family.</text>
</comment>
<dbReference type="PROSITE" id="PS01275">
    <property type="entry name" value="EFP"/>
    <property type="match status" value="1"/>
</dbReference>
<dbReference type="Gene3D" id="2.30.30.30">
    <property type="match status" value="1"/>
</dbReference>
<accession>A0A1F6E593</accession>
<evidence type="ECO:0000256" key="1">
    <source>
        <dbReference type="ARBA" id="ARBA00009479"/>
    </source>
</evidence>
<dbReference type="GO" id="GO:0003746">
    <property type="term" value="F:translation elongation factor activity"/>
    <property type="evidence" value="ECO:0007669"/>
    <property type="project" value="TreeGrafter"/>
</dbReference>
<dbReference type="PANTHER" id="PTHR30053">
    <property type="entry name" value="ELONGATION FACTOR P"/>
    <property type="match status" value="1"/>
</dbReference>
<evidence type="ECO:0000313" key="3">
    <source>
        <dbReference type="EMBL" id="OGG68826.1"/>
    </source>
</evidence>
<evidence type="ECO:0000259" key="2">
    <source>
        <dbReference type="SMART" id="SM00841"/>
    </source>
</evidence>
<dbReference type="Proteomes" id="UP000176914">
    <property type="component" value="Unassembled WGS sequence"/>
</dbReference>
<organism evidence="3 4">
    <name type="scientific">Candidatus Kaiserbacteria bacterium RIFCSPHIGHO2_02_FULL_55_25</name>
    <dbReference type="NCBI Taxonomy" id="1798498"/>
    <lineage>
        <taxon>Bacteria</taxon>
        <taxon>Candidatus Kaiseribacteriota</taxon>
    </lineage>
</organism>
<proteinExistence type="inferred from homology"/>
<sequence length="186" mass="21201">MLAYNDIKPGVAVLVDGEPYVCTWNNIMQKQQRRPVNQTKLRHIIKGTVTEYSFQQSDKLTEAEIESRPAVFIYERNGEWFFHDAKDKSTRFSVTEEQMGGNGKFLKGNTEVETLWFDERLFRVKLPVKVELKVTEAPPDVRGNTAQGGSKIVELETGATLDVPMFVKLGDVVRINTETGEYVERV</sequence>
<dbReference type="SMART" id="SM00841">
    <property type="entry name" value="Elong-fact-P_C"/>
    <property type="match status" value="1"/>
</dbReference>
<dbReference type="InterPro" id="IPR014722">
    <property type="entry name" value="Rib_uL2_dom2"/>
</dbReference>